<dbReference type="InterPro" id="IPR008920">
    <property type="entry name" value="TF_FadR/GntR_C"/>
</dbReference>
<keyword evidence="7" id="KW-1185">Reference proteome</keyword>
<dbReference type="InterPro" id="IPR036390">
    <property type="entry name" value="WH_DNA-bd_sf"/>
</dbReference>
<dbReference type="SUPFAM" id="SSF46785">
    <property type="entry name" value="Winged helix' DNA-binding domain"/>
    <property type="match status" value="1"/>
</dbReference>
<organism evidence="6 7">
    <name type="scientific">Croceibacterium mercuriale</name>
    <dbReference type="NCBI Taxonomy" id="1572751"/>
    <lineage>
        <taxon>Bacteria</taxon>
        <taxon>Pseudomonadati</taxon>
        <taxon>Pseudomonadota</taxon>
        <taxon>Alphaproteobacteria</taxon>
        <taxon>Sphingomonadales</taxon>
        <taxon>Erythrobacteraceae</taxon>
        <taxon>Croceibacterium</taxon>
    </lineage>
</organism>
<dbReference type="Pfam" id="PF07729">
    <property type="entry name" value="FCD"/>
    <property type="match status" value="1"/>
</dbReference>
<evidence type="ECO:0000313" key="7">
    <source>
        <dbReference type="Proteomes" id="UP000030988"/>
    </source>
</evidence>
<evidence type="ECO:0000256" key="4">
    <source>
        <dbReference type="SAM" id="MobiDB-lite"/>
    </source>
</evidence>
<dbReference type="Proteomes" id="UP000030988">
    <property type="component" value="Unassembled WGS sequence"/>
</dbReference>
<evidence type="ECO:0000256" key="1">
    <source>
        <dbReference type="ARBA" id="ARBA00023015"/>
    </source>
</evidence>
<accession>A0A0B2BSI9</accession>
<dbReference type="PROSITE" id="PS50949">
    <property type="entry name" value="HTH_GNTR"/>
    <property type="match status" value="1"/>
</dbReference>
<evidence type="ECO:0000256" key="3">
    <source>
        <dbReference type="ARBA" id="ARBA00023163"/>
    </source>
</evidence>
<dbReference type="GO" id="GO:0003700">
    <property type="term" value="F:DNA-binding transcription factor activity"/>
    <property type="evidence" value="ECO:0007669"/>
    <property type="project" value="InterPro"/>
</dbReference>
<dbReference type="RefSeq" id="WP_039096754.1">
    <property type="nucleotide sequence ID" value="NZ_JTDN01000002.1"/>
</dbReference>
<protein>
    <submittedName>
        <fullName evidence="6">GntR family transcriptional regulator</fullName>
    </submittedName>
</protein>
<evidence type="ECO:0000259" key="5">
    <source>
        <dbReference type="PROSITE" id="PS50949"/>
    </source>
</evidence>
<dbReference type="CDD" id="cd07377">
    <property type="entry name" value="WHTH_GntR"/>
    <property type="match status" value="1"/>
</dbReference>
<dbReference type="PANTHER" id="PTHR43537">
    <property type="entry name" value="TRANSCRIPTIONAL REGULATOR, GNTR FAMILY"/>
    <property type="match status" value="1"/>
</dbReference>
<feature type="domain" description="HTH gntR-type" evidence="5">
    <location>
        <begin position="5"/>
        <end position="73"/>
    </location>
</feature>
<comment type="caution">
    <text evidence="6">The sequence shown here is derived from an EMBL/GenBank/DDBJ whole genome shotgun (WGS) entry which is preliminary data.</text>
</comment>
<dbReference type="SMART" id="SM00345">
    <property type="entry name" value="HTH_GNTR"/>
    <property type="match status" value="1"/>
</dbReference>
<dbReference type="Gene3D" id="1.20.120.530">
    <property type="entry name" value="GntR ligand-binding domain-like"/>
    <property type="match status" value="1"/>
</dbReference>
<dbReference type="PRINTS" id="PR00035">
    <property type="entry name" value="HTHGNTR"/>
</dbReference>
<proteinExistence type="predicted"/>
<dbReference type="GO" id="GO:0003677">
    <property type="term" value="F:DNA binding"/>
    <property type="evidence" value="ECO:0007669"/>
    <property type="project" value="UniProtKB-KW"/>
</dbReference>
<evidence type="ECO:0000313" key="6">
    <source>
        <dbReference type="EMBL" id="KHL24389.1"/>
    </source>
</evidence>
<evidence type="ECO:0000256" key="2">
    <source>
        <dbReference type="ARBA" id="ARBA00023125"/>
    </source>
</evidence>
<dbReference type="InterPro" id="IPR011711">
    <property type="entry name" value="GntR_C"/>
</dbReference>
<dbReference type="Pfam" id="PF00392">
    <property type="entry name" value="GntR"/>
    <property type="match status" value="1"/>
</dbReference>
<dbReference type="EMBL" id="JTDN01000002">
    <property type="protein sequence ID" value="KHL24389.1"/>
    <property type="molecule type" value="Genomic_DNA"/>
</dbReference>
<gene>
    <name evidence="6" type="ORF">PK98_09990</name>
</gene>
<dbReference type="AlphaFoldDB" id="A0A0B2BSI9"/>
<keyword evidence="3" id="KW-0804">Transcription</keyword>
<feature type="compositionally biased region" description="Basic and acidic residues" evidence="4">
    <location>
        <begin position="218"/>
        <end position="230"/>
    </location>
</feature>
<dbReference type="SMART" id="SM00895">
    <property type="entry name" value="FCD"/>
    <property type="match status" value="1"/>
</dbReference>
<dbReference type="InterPro" id="IPR000524">
    <property type="entry name" value="Tscrpt_reg_HTH_GntR"/>
</dbReference>
<dbReference type="SUPFAM" id="SSF48008">
    <property type="entry name" value="GntR ligand-binding domain-like"/>
    <property type="match status" value="1"/>
</dbReference>
<keyword evidence="2" id="KW-0238">DNA-binding</keyword>
<name>A0A0B2BSI9_9SPHN</name>
<dbReference type="PANTHER" id="PTHR43537:SF5">
    <property type="entry name" value="UXU OPERON TRANSCRIPTIONAL REGULATOR"/>
    <property type="match status" value="1"/>
</dbReference>
<dbReference type="InterPro" id="IPR036388">
    <property type="entry name" value="WH-like_DNA-bd_sf"/>
</dbReference>
<feature type="region of interest" description="Disordered" evidence="4">
    <location>
        <begin position="218"/>
        <end position="237"/>
    </location>
</feature>
<dbReference type="OrthoDB" id="9028214at2"/>
<dbReference type="Gene3D" id="1.10.10.10">
    <property type="entry name" value="Winged helix-like DNA-binding domain superfamily/Winged helix DNA-binding domain"/>
    <property type="match status" value="1"/>
</dbReference>
<reference evidence="6 7" key="1">
    <citation type="submission" date="2014-11" db="EMBL/GenBank/DDBJ databases">
        <title>Draft genome sequence of Kirrobacter mercurialis.</title>
        <authorList>
            <person name="Coil D.A."/>
            <person name="Eisen J.A."/>
        </authorList>
    </citation>
    <scope>NUCLEOTIDE SEQUENCE [LARGE SCALE GENOMIC DNA]</scope>
    <source>
        <strain evidence="6 7">Coronado</strain>
    </source>
</reference>
<sequence length="237" mass="25957">MAKAASLADTLYDKLKTEIIDGTIPPGSRLPSQKDIATTQEVSRTVVREAVARLEAQGFAESRQGSGVYVAPGARYRAFQVTREELGELSDILKLLEMRLAIEAEMAGLAAARRDQPDIDAMRAALRQMAEVSHDPAASALADAQFHLAIARATKNDYFARFIDFLGVRLVPPRNLYLRDQPGEAHDEYVAKVRAEHDAILAAIVRMDITGAREAARHHMTESLSRHSELSGDLPVG</sequence>
<dbReference type="STRING" id="1572751.PK98_09990"/>
<keyword evidence="1" id="KW-0805">Transcription regulation</keyword>